<dbReference type="OrthoDB" id="2291587at2"/>
<sequence length="156" mass="18564">MQNKIHNFKIFIGIEPTTREIILNPPKEKAYIEKQKEVVNLEKQIRENIDKIFSSEDANSFWKTTEKNSDKFDEAANKNAEESLNNDLFWKSKTTLNKEIHSIIITEEYRQKEYERSEYFNDNSEIITMGSFHYIQFEKPTEIAKIIKSSIDKYNN</sequence>
<comment type="caution">
    <text evidence="1">The sequence shown here is derived from an EMBL/GenBank/DDBJ whole genome shotgun (WGS) entry which is preliminary data.</text>
</comment>
<organism evidence="1 2">
    <name type="scientific">Lactobacillus hamsteri DSM 5661 = JCM 6256</name>
    <dbReference type="NCBI Taxonomy" id="1423754"/>
    <lineage>
        <taxon>Bacteria</taxon>
        <taxon>Bacillati</taxon>
        <taxon>Bacillota</taxon>
        <taxon>Bacilli</taxon>
        <taxon>Lactobacillales</taxon>
        <taxon>Lactobacillaceae</taxon>
        <taxon>Lactobacillus</taxon>
    </lineage>
</organism>
<dbReference type="EMBL" id="AZGI01000028">
    <property type="protein sequence ID" value="KRM40135.1"/>
    <property type="molecule type" value="Genomic_DNA"/>
</dbReference>
<dbReference type="STRING" id="1423754.FC39_GL000872"/>
<dbReference type="Proteomes" id="UP000051223">
    <property type="component" value="Unassembled WGS sequence"/>
</dbReference>
<dbReference type="AlphaFoldDB" id="A0A0R1YC92"/>
<keyword evidence="2" id="KW-1185">Reference proteome</keyword>
<dbReference type="RefSeq" id="WP_051545884.1">
    <property type="nucleotide sequence ID" value="NZ_AZGI01000028.1"/>
</dbReference>
<dbReference type="Gene3D" id="3.40.50.1820">
    <property type="entry name" value="alpha/beta hydrolase"/>
    <property type="match status" value="1"/>
</dbReference>
<gene>
    <name evidence="1" type="ORF">FC39_GL000872</name>
</gene>
<name>A0A0R1YC92_9LACO</name>
<reference evidence="1 2" key="1">
    <citation type="journal article" date="2015" name="Genome Announc.">
        <title>Expanding the biotechnology potential of lactobacilli through comparative genomics of 213 strains and associated genera.</title>
        <authorList>
            <person name="Sun Z."/>
            <person name="Harris H.M."/>
            <person name="McCann A."/>
            <person name="Guo C."/>
            <person name="Argimon S."/>
            <person name="Zhang W."/>
            <person name="Yang X."/>
            <person name="Jeffery I.B."/>
            <person name="Cooney J.C."/>
            <person name="Kagawa T.F."/>
            <person name="Liu W."/>
            <person name="Song Y."/>
            <person name="Salvetti E."/>
            <person name="Wrobel A."/>
            <person name="Rasinkangas P."/>
            <person name="Parkhill J."/>
            <person name="Rea M.C."/>
            <person name="O'Sullivan O."/>
            <person name="Ritari J."/>
            <person name="Douillard F.P."/>
            <person name="Paul Ross R."/>
            <person name="Yang R."/>
            <person name="Briner A.E."/>
            <person name="Felis G.E."/>
            <person name="de Vos W.M."/>
            <person name="Barrangou R."/>
            <person name="Klaenhammer T.R."/>
            <person name="Caufield P.W."/>
            <person name="Cui Y."/>
            <person name="Zhang H."/>
            <person name="O'Toole P.W."/>
        </authorList>
    </citation>
    <scope>NUCLEOTIDE SEQUENCE [LARGE SCALE GENOMIC DNA]</scope>
    <source>
        <strain evidence="1 2">DSM 5661</strain>
    </source>
</reference>
<evidence type="ECO:0000313" key="1">
    <source>
        <dbReference type="EMBL" id="KRM40135.1"/>
    </source>
</evidence>
<dbReference type="eggNOG" id="COG0596">
    <property type="taxonomic scope" value="Bacteria"/>
</dbReference>
<proteinExistence type="predicted"/>
<accession>A0A0R1YC92</accession>
<dbReference type="InterPro" id="IPR029058">
    <property type="entry name" value="AB_hydrolase_fold"/>
</dbReference>
<dbReference type="PATRIC" id="fig|1423754.3.peg.897"/>
<protein>
    <submittedName>
        <fullName evidence="1">Uncharacterized protein</fullName>
    </submittedName>
</protein>
<evidence type="ECO:0000313" key="2">
    <source>
        <dbReference type="Proteomes" id="UP000051223"/>
    </source>
</evidence>